<dbReference type="InterPro" id="IPR006059">
    <property type="entry name" value="SBP"/>
</dbReference>
<evidence type="ECO:0000256" key="3">
    <source>
        <dbReference type="ARBA" id="ARBA00022729"/>
    </source>
</evidence>
<feature type="signal peptide" evidence="4">
    <location>
        <begin position="1"/>
        <end position="21"/>
    </location>
</feature>
<dbReference type="KEGG" id="pste:PSTEL_23545"/>
<organism evidence="5 6">
    <name type="scientific">Paenibacillus stellifer</name>
    <dbReference type="NCBI Taxonomy" id="169760"/>
    <lineage>
        <taxon>Bacteria</taxon>
        <taxon>Bacillati</taxon>
        <taxon>Bacillota</taxon>
        <taxon>Bacilli</taxon>
        <taxon>Bacillales</taxon>
        <taxon>Paenibacillaceae</taxon>
        <taxon>Paenibacillus</taxon>
    </lineage>
</organism>
<dbReference type="OrthoDB" id="9795467at2"/>
<keyword evidence="3 4" id="KW-0732">Signal</keyword>
<dbReference type="GO" id="GO:0055052">
    <property type="term" value="C:ATP-binding cassette (ABC) transporter complex, substrate-binding subunit-containing"/>
    <property type="evidence" value="ECO:0007669"/>
    <property type="project" value="TreeGrafter"/>
</dbReference>
<feature type="chain" id="PRO_5038901926" evidence="4">
    <location>
        <begin position="22"/>
        <end position="411"/>
    </location>
</feature>
<dbReference type="GO" id="GO:0042956">
    <property type="term" value="P:maltodextrin transmembrane transport"/>
    <property type="evidence" value="ECO:0007669"/>
    <property type="project" value="TreeGrafter"/>
</dbReference>
<dbReference type="PANTHER" id="PTHR30061:SF50">
    <property type="entry name" value="MALTOSE_MALTODEXTRIN-BINDING PERIPLASMIC PROTEIN"/>
    <property type="match status" value="1"/>
</dbReference>
<dbReference type="GO" id="GO:1901982">
    <property type="term" value="F:maltose binding"/>
    <property type="evidence" value="ECO:0007669"/>
    <property type="project" value="TreeGrafter"/>
</dbReference>
<reference evidence="5 6" key="1">
    <citation type="submission" date="2014-08" db="EMBL/GenBank/DDBJ databases">
        <title>Comparative genomics of the Paenibacillus odorifer group.</title>
        <authorList>
            <person name="den Bakker H.C."/>
            <person name="Tsai Y.-C."/>
            <person name="Martin N."/>
            <person name="Korlach J."/>
            <person name="Wiedmann M."/>
        </authorList>
    </citation>
    <scope>NUCLEOTIDE SEQUENCE [LARGE SCALE GENOMIC DNA]</scope>
    <source>
        <strain evidence="5 6">DSM 14472</strain>
    </source>
</reference>
<comment type="similarity">
    <text evidence="1">Belongs to the bacterial solute-binding protein 1 family.</text>
</comment>
<dbReference type="EMBL" id="CP009286">
    <property type="protein sequence ID" value="AIQ65639.1"/>
    <property type="molecule type" value="Genomic_DNA"/>
</dbReference>
<evidence type="ECO:0000256" key="2">
    <source>
        <dbReference type="ARBA" id="ARBA00022448"/>
    </source>
</evidence>
<sequence>MKLKAALPLLAAALLLPSCSAGGNTGNPVELVFWTTTSESESLFFRQMITEFENTHPNIRVTLLEKALSSAGNEYKNAILGGQSIDVLRADNTWIPEYADLDIIMPLDRLAADRELSRFVPTALSAVTYQGQVYGLPSVMEVPALMYNKALLKEAGYDNPPQTMDELKTMAQALSGPDRYGLYVTEDSYFALPFVWAFGGDTVTADRKIEISSAASQMAFAFMRELRTEGASQPYAGFDGWYDTMMHDFGVGKAAMVINGPWAVADLLKTKEFADPNNLGVAPVPKGPAGQGSPIGGHSLVINRYSEHPKESYELISFLTSEEVQARQSLSLRTLPTRSDVYEDPRLASEYLLQSFKEPLSLARSQPMIPESSKLYRDFTKNLNAMLLGRESPREGAQRIEAAWKSILKLE</sequence>
<keyword evidence="6" id="KW-1185">Reference proteome</keyword>
<evidence type="ECO:0000313" key="5">
    <source>
        <dbReference type="EMBL" id="AIQ65639.1"/>
    </source>
</evidence>
<dbReference type="HOGENOM" id="CLU_031285_10_0_9"/>
<evidence type="ECO:0000313" key="6">
    <source>
        <dbReference type="Proteomes" id="UP000029507"/>
    </source>
</evidence>
<dbReference type="Gene3D" id="3.40.190.10">
    <property type="entry name" value="Periplasmic binding protein-like II"/>
    <property type="match status" value="2"/>
</dbReference>
<keyword evidence="2" id="KW-0813">Transport</keyword>
<protein>
    <submittedName>
        <fullName evidence="5">ABC transporter substrate-binding protein</fullName>
    </submittedName>
</protein>
<name>A0A089N9X7_9BACL</name>
<accession>A0A089N9X7</accession>
<dbReference type="Pfam" id="PF01547">
    <property type="entry name" value="SBP_bac_1"/>
    <property type="match status" value="1"/>
</dbReference>
<dbReference type="AlphaFoldDB" id="A0A089N9X7"/>
<proteinExistence type="inferred from homology"/>
<gene>
    <name evidence="5" type="ORF">PSTEL_23545</name>
</gene>
<dbReference type="Proteomes" id="UP000029507">
    <property type="component" value="Chromosome"/>
</dbReference>
<dbReference type="GO" id="GO:0015768">
    <property type="term" value="P:maltose transport"/>
    <property type="evidence" value="ECO:0007669"/>
    <property type="project" value="TreeGrafter"/>
</dbReference>
<evidence type="ECO:0000256" key="4">
    <source>
        <dbReference type="SAM" id="SignalP"/>
    </source>
</evidence>
<dbReference type="SUPFAM" id="SSF53850">
    <property type="entry name" value="Periplasmic binding protein-like II"/>
    <property type="match status" value="1"/>
</dbReference>
<evidence type="ECO:0000256" key="1">
    <source>
        <dbReference type="ARBA" id="ARBA00008520"/>
    </source>
</evidence>
<dbReference type="RefSeq" id="WP_038698870.1">
    <property type="nucleotide sequence ID" value="NZ_CP009286.1"/>
</dbReference>
<dbReference type="STRING" id="169760.PSTEL_23545"/>
<dbReference type="PANTHER" id="PTHR30061">
    <property type="entry name" value="MALTOSE-BINDING PERIPLASMIC PROTEIN"/>
    <property type="match status" value="1"/>
</dbReference>